<dbReference type="GeneID" id="76630687"/>
<feature type="domain" description="Methanogenesis regulatory protein FilR1 middle" evidence="1">
    <location>
        <begin position="144"/>
        <end position="276"/>
    </location>
</feature>
<dbReference type="AlphaFoldDB" id="A0ABD5VZG1"/>
<sequence length="288" mass="31849">MMAECLSEKSADGETDGLAASAVEAVAFLARSEHRLQVLDLLADSSCSRGELRGQTDATRVTLSRILGDLEERGFIEPRNGNHEYELSSFGELVHRDFVRLLDTVSVGQTYPDLVSRLPTDWFDFDTQCLVDSEHVHRNSADPLAAARVIANAIRDGSSCKSLVGTFTSLPMHAYEEDVRTGGDTDVRVVFDSNVTETMLEDPSLRTKWQKIERATESTVYYSHGERVPCTIDLIDGETVFLTVDRDEEAGFDIISCSHPDVVAWAARVISEYRNQAVPLSQQVSNAT</sequence>
<feature type="domain" description="HVO-A0261-like N-terminal" evidence="2">
    <location>
        <begin position="24"/>
        <end position="107"/>
    </location>
</feature>
<dbReference type="CDD" id="cd00090">
    <property type="entry name" value="HTH_ARSR"/>
    <property type="match status" value="1"/>
</dbReference>
<protein>
    <submittedName>
        <fullName evidence="3">Helix-turn-helix transcriptional regulator</fullName>
    </submittedName>
</protein>
<name>A0ABD5VZG1_9EURY</name>
<evidence type="ECO:0000259" key="2">
    <source>
        <dbReference type="Pfam" id="PF25213"/>
    </source>
</evidence>
<dbReference type="InterPro" id="IPR011991">
    <property type="entry name" value="ArsR-like_HTH"/>
</dbReference>
<dbReference type="EMBL" id="JBHSZI010000001">
    <property type="protein sequence ID" value="MFC7058666.1"/>
    <property type="molecule type" value="Genomic_DNA"/>
</dbReference>
<dbReference type="InterPro" id="IPR036390">
    <property type="entry name" value="WH_DNA-bd_sf"/>
</dbReference>
<dbReference type="Gene3D" id="1.10.10.10">
    <property type="entry name" value="Winged helix-like DNA-binding domain superfamily/Winged helix DNA-binding domain"/>
    <property type="match status" value="1"/>
</dbReference>
<dbReference type="Proteomes" id="UP001596445">
    <property type="component" value="Unassembled WGS sequence"/>
</dbReference>
<dbReference type="InterPro" id="IPR057527">
    <property type="entry name" value="HVO_A0261-like_N"/>
</dbReference>
<dbReference type="InterPro" id="IPR013561">
    <property type="entry name" value="FilR1_middle_dom"/>
</dbReference>
<dbReference type="Pfam" id="PF25213">
    <property type="entry name" value="HVO_A0261_N"/>
    <property type="match status" value="1"/>
</dbReference>
<dbReference type="SUPFAM" id="SSF46785">
    <property type="entry name" value="Winged helix' DNA-binding domain"/>
    <property type="match status" value="1"/>
</dbReference>
<proteinExistence type="predicted"/>
<evidence type="ECO:0000259" key="1">
    <source>
        <dbReference type="Pfam" id="PF08350"/>
    </source>
</evidence>
<comment type="caution">
    <text evidence="3">The sequence shown here is derived from an EMBL/GenBank/DDBJ whole genome shotgun (WGS) entry which is preliminary data.</text>
</comment>
<evidence type="ECO:0000313" key="4">
    <source>
        <dbReference type="Proteomes" id="UP001596445"/>
    </source>
</evidence>
<keyword evidence="4" id="KW-1185">Reference proteome</keyword>
<dbReference type="InterPro" id="IPR036388">
    <property type="entry name" value="WH-like_DNA-bd_sf"/>
</dbReference>
<evidence type="ECO:0000313" key="3">
    <source>
        <dbReference type="EMBL" id="MFC7058666.1"/>
    </source>
</evidence>
<dbReference type="RefSeq" id="WP_267161387.1">
    <property type="nucleotide sequence ID" value="NZ_CP112972.1"/>
</dbReference>
<accession>A0ABD5VZG1</accession>
<reference evidence="3 4" key="1">
    <citation type="journal article" date="2019" name="Int. J. Syst. Evol. Microbiol.">
        <title>The Global Catalogue of Microorganisms (GCM) 10K type strain sequencing project: providing services to taxonomists for standard genome sequencing and annotation.</title>
        <authorList>
            <consortium name="The Broad Institute Genomics Platform"/>
            <consortium name="The Broad Institute Genome Sequencing Center for Infectious Disease"/>
            <person name="Wu L."/>
            <person name="Ma J."/>
        </authorList>
    </citation>
    <scope>NUCLEOTIDE SEQUENCE [LARGE SCALE GENOMIC DNA]</scope>
    <source>
        <strain evidence="3 4">JCM 30072</strain>
    </source>
</reference>
<organism evidence="3 4">
    <name type="scientific">Halovenus salina</name>
    <dbReference type="NCBI Taxonomy" id="1510225"/>
    <lineage>
        <taxon>Archaea</taxon>
        <taxon>Methanobacteriati</taxon>
        <taxon>Methanobacteriota</taxon>
        <taxon>Stenosarchaea group</taxon>
        <taxon>Halobacteria</taxon>
        <taxon>Halobacteriales</taxon>
        <taxon>Haloarculaceae</taxon>
        <taxon>Halovenus</taxon>
    </lineage>
</organism>
<dbReference type="Pfam" id="PF08350">
    <property type="entry name" value="FilR1_middle"/>
    <property type="match status" value="1"/>
</dbReference>
<gene>
    <name evidence="3" type="ORF">ACFQQG_11355</name>
</gene>